<keyword evidence="4" id="KW-0255">Endonuclease</keyword>
<dbReference type="PANTHER" id="PTHR37984:SF8">
    <property type="entry name" value="CCHC-TYPE DOMAIN-CONTAINING PROTEIN"/>
    <property type="match status" value="1"/>
</dbReference>
<gene>
    <name evidence="8" type="ORF">ONE63_007293</name>
</gene>
<evidence type="ECO:0000256" key="6">
    <source>
        <dbReference type="ARBA" id="ARBA00022918"/>
    </source>
</evidence>
<keyword evidence="3" id="KW-0540">Nuclease</keyword>
<evidence type="ECO:0000256" key="5">
    <source>
        <dbReference type="ARBA" id="ARBA00022801"/>
    </source>
</evidence>
<proteinExistence type="predicted"/>
<reference evidence="8" key="1">
    <citation type="submission" date="2022-12" db="EMBL/GenBank/DDBJ databases">
        <title>Chromosome-level genome assembly of the bean flower thrips Megalurothrips usitatus.</title>
        <authorList>
            <person name="Ma L."/>
            <person name="Liu Q."/>
            <person name="Li H."/>
            <person name="Cai W."/>
        </authorList>
    </citation>
    <scope>NUCLEOTIDE SEQUENCE</scope>
    <source>
        <strain evidence="8">Cailab_2022a</strain>
    </source>
</reference>
<dbReference type="CDD" id="cd09274">
    <property type="entry name" value="RNase_HI_RT_Ty3"/>
    <property type="match status" value="1"/>
</dbReference>
<dbReference type="InterPro" id="IPR043128">
    <property type="entry name" value="Rev_trsase/Diguanyl_cyclase"/>
</dbReference>
<dbReference type="Proteomes" id="UP001075354">
    <property type="component" value="Chromosome 4"/>
</dbReference>
<dbReference type="Pfam" id="PF17917">
    <property type="entry name" value="RT_RNaseH"/>
    <property type="match status" value="1"/>
</dbReference>
<evidence type="ECO:0000256" key="1">
    <source>
        <dbReference type="ARBA" id="ARBA00022679"/>
    </source>
</evidence>
<dbReference type="GO" id="GO:0004519">
    <property type="term" value="F:endonuclease activity"/>
    <property type="evidence" value="ECO:0007669"/>
    <property type="project" value="UniProtKB-KW"/>
</dbReference>
<dbReference type="GO" id="GO:0016787">
    <property type="term" value="F:hydrolase activity"/>
    <property type="evidence" value="ECO:0007669"/>
    <property type="project" value="UniProtKB-KW"/>
</dbReference>
<keyword evidence="6" id="KW-0695">RNA-directed DNA polymerase</keyword>
<evidence type="ECO:0000313" key="9">
    <source>
        <dbReference type="Proteomes" id="UP001075354"/>
    </source>
</evidence>
<protein>
    <recommendedName>
        <fullName evidence="7">Reverse transcriptase RNase H-like domain-containing protein</fullName>
    </recommendedName>
</protein>
<organism evidence="8 9">
    <name type="scientific">Megalurothrips usitatus</name>
    <name type="common">bean blossom thrips</name>
    <dbReference type="NCBI Taxonomy" id="439358"/>
    <lineage>
        <taxon>Eukaryota</taxon>
        <taxon>Metazoa</taxon>
        <taxon>Ecdysozoa</taxon>
        <taxon>Arthropoda</taxon>
        <taxon>Hexapoda</taxon>
        <taxon>Insecta</taxon>
        <taxon>Pterygota</taxon>
        <taxon>Neoptera</taxon>
        <taxon>Paraneoptera</taxon>
        <taxon>Thysanoptera</taxon>
        <taxon>Terebrantia</taxon>
        <taxon>Thripoidea</taxon>
        <taxon>Thripidae</taxon>
        <taxon>Megalurothrips</taxon>
    </lineage>
</organism>
<name>A0AAV7XUX9_9NEOP</name>
<dbReference type="InterPro" id="IPR050951">
    <property type="entry name" value="Retrovirus_Pol_polyprotein"/>
</dbReference>
<comment type="caution">
    <text evidence="8">The sequence shown here is derived from an EMBL/GenBank/DDBJ whole genome shotgun (WGS) entry which is preliminary data.</text>
</comment>
<sequence length="216" mass="24604">MLQKVCGVFDHLRKFIPHMGTISAPLCELISSAVTYTWLPVHDEAFQKLKDCISRKPLVVQADASQFGLGAVLLQDNKLVSSASRKLTEHECNYDQIEKEMLALSFAADKMKHFIYGMPNVKFQTDHQPLVSIFKKPVHKITNNRLKKLRLKLMIYNPEVDYLPGKYMYLADLLSRNFIEDPVEDGPEMVEVVHEVTANLSIPPGLMSSLKEETRD</sequence>
<dbReference type="PANTHER" id="PTHR37984">
    <property type="entry name" value="PROTEIN CBG26694"/>
    <property type="match status" value="1"/>
</dbReference>
<accession>A0AAV7XUX9</accession>
<evidence type="ECO:0000313" key="8">
    <source>
        <dbReference type="EMBL" id="KAJ1528924.1"/>
    </source>
</evidence>
<feature type="domain" description="Reverse transcriptase RNase H-like" evidence="7">
    <location>
        <begin position="55"/>
        <end position="156"/>
    </location>
</feature>
<dbReference type="GO" id="GO:0003964">
    <property type="term" value="F:RNA-directed DNA polymerase activity"/>
    <property type="evidence" value="ECO:0007669"/>
    <property type="project" value="UniProtKB-KW"/>
</dbReference>
<evidence type="ECO:0000256" key="3">
    <source>
        <dbReference type="ARBA" id="ARBA00022722"/>
    </source>
</evidence>
<dbReference type="InterPro" id="IPR041373">
    <property type="entry name" value="RT_RNaseH"/>
</dbReference>
<evidence type="ECO:0000256" key="4">
    <source>
        <dbReference type="ARBA" id="ARBA00022759"/>
    </source>
</evidence>
<keyword evidence="9" id="KW-1185">Reference proteome</keyword>
<evidence type="ECO:0000259" key="7">
    <source>
        <dbReference type="Pfam" id="PF17917"/>
    </source>
</evidence>
<dbReference type="EMBL" id="JAPTSV010000004">
    <property type="protein sequence ID" value="KAJ1528924.1"/>
    <property type="molecule type" value="Genomic_DNA"/>
</dbReference>
<evidence type="ECO:0000256" key="2">
    <source>
        <dbReference type="ARBA" id="ARBA00022695"/>
    </source>
</evidence>
<dbReference type="InterPro" id="IPR043502">
    <property type="entry name" value="DNA/RNA_pol_sf"/>
</dbReference>
<dbReference type="Gene3D" id="3.30.70.270">
    <property type="match status" value="1"/>
</dbReference>
<keyword evidence="2" id="KW-0548">Nucleotidyltransferase</keyword>
<keyword evidence="1" id="KW-0808">Transferase</keyword>
<dbReference type="AlphaFoldDB" id="A0AAV7XUX9"/>
<dbReference type="SUPFAM" id="SSF56672">
    <property type="entry name" value="DNA/RNA polymerases"/>
    <property type="match status" value="1"/>
</dbReference>
<keyword evidence="5" id="KW-0378">Hydrolase</keyword>